<dbReference type="GO" id="GO:0005524">
    <property type="term" value="F:ATP binding"/>
    <property type="evidence" value="ECO:0007669"/>
    <property type="project" value="UniProtKB-KW"/>
</dbReference>
<evidence type="ECO:0000256" key="3">
    <source>
        <dbReference type="ARBA" id="ARBA00022723"/>
    </source>
</evidence>
<keyword evidence="2" id="KW-0808">Transferase</keyword>
<name>L1ML85_9CORY</name>
<dbReference type="GO" id="GO:0004335">
    <property type="term" value="F:galactokinase activity"/>
    <property type="evidence" value="ECO:0007669"/>
    <property type="project" value="InterPro"/>
</dbReference>
<dbReference type="SUPFAM" id="SSF54211">
    <property type="entry name" value="Ribosomal protein S5 domain 2-like"/>
    <property type="match status" value="1"/>
</dbReference>
<dbReference type="SUPFAM" id="SSF55060">
    <property type="entry name" value="GHMP Kinase, C-terminal domain"/>
    <property type="match status" value="1"/>
</dbReference>
<evidence type="ECO:0000256" key="8">
    <source>
        <dbReference type="ARBA" id="ARBA00023144"/>
    </source>
</evidence>
<accession>L1ML85</accession>
<evidence type="ECO:0000256" key="6">
    <source>
        <dbReference type="ARBA" id="ARBA00022840"/>
    </source>
</evidence>
<evidence type="ECO:0000256" key="9">
    <source>
        <dbReference type="ARBA" id="ARBA00023277"/>
    </source>
</evidence>
<dbReference type="PANTHER" id="PTHR10457">
    <property type="entry name" value="MEVALONATE KINASE/GALACTOKINASE"/>
    <property type="match status" value="1"/>
</dbReference>
<keyword evidence="4" id="KW-0547">Nucleotide-binding</keyword>
<dbReference type="GO" id="GO:0006012">
    <property type="term" value="P:galactose metabolic process"/>
    <property type="evidence" value="ECO:0007669"/>
    <property type="project" value="UniProtKB-KW"/>
</dbReference>
<dbReference type="Gene3D" id="3.30.70.890">
    <property type="entry name" value="GHMP kinase, C-terminal domain"/>
    <property type="match status" value="1"/>
</dbReference>
<dbReference type="GO" id="GO:0005829">
    <property type="term" value="C:cytosol"/>
    <property type="evidence" value="ECO:0007669"/>
    <property type="project" value="TreeGrafter"/>
</dbReference>
<dbReference type="InterPro" id="IPR013750">
    <property type="entry name" value="GHMP_kinase_C_dom"/>
</dbReference>
<feature type="domain" description="GHMP kinase N-terminal" evidence="10">
    <location>
        <begin position="11"/>
        <end position="84"/>
    </location>
</feature>
<dbReference type="AlphaFoldDB" id="L1ML85"/>
<evidence type="ECO:0000256" key="5">
    <source>
        <dbReference type="ARBA" id="ARBA00022777"/>
    </source>
</evidence>
<dbReference type="PRINTS" id="PR00959">
    <property type="entry name" value="MEVGALKINASE"/>
</dbReference>
<dbReference type="Gene3D" id="3.30.230.10">
    <property type="match status" value="1"/>
</dbReference>
<evidence type="ECO:0000259" key="11">
    <source>
        <dbReference type="Pfam" id="PF08544"/>
    </source>
</evidence>
<dbReference type="HOGENOM" id="CLU_017814_2_1_11"/>
<evidence type="ECO:0000259" key="10">
    <source>
        <dbReference type="Pfam" id="PF00288"/>
    </source>
</evidence>
<evidence type="ECO:0000256" key="7">
    <source>
        <dbReference type="ARBA" id="ARBA00022842"/>
    </source>
</evidence>
<keyword evidence="7" id="KW-0460">Magnesium</keyword>
<dbReference type="PIRSF" id="PIRSF000530">
    <property type="entry name" value="Galactokinase"/>
    <property type="match status" value="1"/>
</dbReference>
<evidence type="ECO:0000313" key="13">
    <source>
        <dbReference type="Proteomes" id="UP000010445"/>
    </source>
</evidence>
<dbReference type="eggNOG" id="COG0153">
    <property type="taxonomic scope" value="Bacteria"/>
</dbReference>
<protein>
    <submittedName>
        <fullName evidence="12">GHMP kinase protein</fullName>
    </submittedName>
</protein>
<dbReference type="InterPro" id="IPR006206">
    <property type="entry name" value="Mevalonate/galactokinase"/>
</dbReference>
<dbReference type="InterPro" id="IPR020568">
    <property type="entry name" value="Ribosomal_Su5_D2-typ_SF"/>
</dbReference>
<proteinExistence type="inferred from homology"/>
<keyword evidence="9" id="KW-0119">Carbohydrate metabolism</keyword>
<keyword evidence="8" id="KW-0299">Galactose metabolism</keyword>
<dbReference type="PATRIC" id="fig|1035195.3.peg.256"/>
<evidence type="ECO:0000313" key="12">
    <source>
        <dbReference type="EMBL" id="EKX91992.1"/>
    </source>
</evidence>
<evidence type="ECO:0000256" key="4">
    <source>
        <dbReference type="ARBA" id="ARBA00022741"/>
    </source>
</evidence>
<dbReference type="EMBL" id="AMEM01000007">
    <property type="protein sequence ID" value="EKX91992.1"/>
    <property type="molecule type" value="Genomic_DNA"/>
</dbReference>
<keyword evidence="6" id="KW-0067">ATP-binding</keyword>
<dbReference type="Pfam" id="PF08544">
    <property type="entry name" value="GHMP_kinases_C"/>
    <property type="match status" value="1"/>
</dbReference>
<sequence>MVDDGILPHNSGFNFAFVSDVPLGAGLSSSAAIECSTAVAAAELSNLTVDDALRKRLVDCCIRAENEVVGASTGGLDQKISLFGHRDSALALDFTDATETVIPCNFNNHGLAILVINTNAPHSLADGQYASRRRVIDGVADVAGASTLREVSNVDESTLVWAEANVPPDVSHDDWLDTVKRRVGHVTSEVARTLEAIENLKVNDFEAFGQRMCESHVSLRDDYEVSCQELDIAVDTAMAHGALGARMTGGGFGGSAIALLDVQSAESVAASIAEAFADAGLRAPEFLMAVPSAGARKVP</sequence>
<organism evidence="12 13">
    <name type="scientific">Corynebacterium durum F0235</name>
    <dbReference type="NCBI Taxonomy" id="1035195"/>
    <lineage>
        <taxon>Bacteria</taxon>
        <taxon>Bacillati</taxon>
        <taxon>Actinomycetota</taxon>
        <taxon>Actinomycetes</taxon>
        <taxon>Mycobacteriales</taxon>
        <taxon>Corynebacteriaceae</taxon>
        <taxon>Corynebacterium</taxon>
    </lineage>
</organism>
<keyword evidence="5 12" id="KW-0418">Kinase</keyword>
<dbReference type="InterPro" id="IPR036554">
    <property type="entry name" value="GHMP_kinase_C_sf"/>
</dbReference>
<comment type="similarity">
    <text evidence="1">Belongs to the GHMP kinase family. GalK subfamily.</text>
</comment>
<comment type="caution">
    <text evidence="12">The sequence shown here is derived from an EMBL/GenBank/DDBJ whole genome shotgun (WGS) entry which is preliminary data.</text>
</comment>
<reference evidence="12 13" key="1">
    <citation type="submission" date="2012-05" db="EMBL/GenBank/DDBJ databases">
        <authorList>
            <person name="Weinstock G."/>
            <person name="Sodergren E."/>
            <person name="Lobos E.A."/>
            <person name="Fulton L."/>
            <person name="Fulton R."/>
            <person name="Courtney L."/>
            <person name="Fronick C."/>
            <person name="O'Laughlin M."/>
            <person name="Godfrey J."/>
            <person name="Wilson R.M."/>
            <person name="Miner T."/>
            <person name="Farmer C."/>
            <person name="Delehaunty K."/>
            <person name="Cordes M."/>
            <person name="Minx P."/>
            <person name="Tomlinson C."/>
            <person name="Chen J."/>
            <person name="Wollam A."/>
            <person name="Pepin K.H."/>
            <person name="Bhonagiri V."/>
            <person name="Zhang X."/>
            <person name="Suruliraj S."/>
            <person name="Warren W."/>
            <person name="Mitreva M."/>
            <person name="Mardis E.R."/>
            <person name="Wilson R.K."/>
        </authorList>
    </citation>
    <scope>NUCLEOTIDE SEQUENCE [LARGE SCALE GENOMIC DNA]</scope>
    <source>
        <strain evidence="12 13">F0235</strain>
    </source>
</reference>
<evidence type="ECO:0000256" key="2">
    <source>
        <dbReference type="ARBA" id="ARBA00022679"/>
    </source>
</evidence>
<dbReference type="GO" id="GO:0046872">
    <property type="term" value="F:metal ion binding"/>
    <property type="evidence" value="ECO:0007669"/>
    <property type="project" value="UniProtKB-KW"/>
</dbReference>
<keyword evidence="3" id="KW-0479">Metal-binding</keyword>
<dbReference type="Pfam" id="PF00288">
    <property type="entry name" value="GHMP_kinases_N"/>
    <property type="match status" value="1"/>
</dbReference>
<feature type="domain" description="GHMP kinase C-terminal" evidence="11">
    <location>
        <begin position="196"/>
        <end position="277"/>
    </location>
</feature>
<keyword evidence="13" id="KW-1185">Reference proteome</keyword>
<dbReference type="PRINTS" id="PR00473">
    <property type="entry name" value="GALCTOKINASE"/>
</dbReference>
<dbReference type="InterPro" id="IPR014721">
    <property type="entry name" value="Ribsml_uS5_D2-typ_fold_subgr"/>
</dbReference>
<dbReference type="InterPro" id="IPR006204">
    <property type="entry name" value="GHMP_kinase_N_dom"/>
</dbReference>
<dbReference type="PROSITE" id="PS00627">
    <property type="entry name" value="GHMP_KINASES_ATP"/>
    <property type="match status" value="1"/>
</dbReference>
<dbReference type="FunFam" id="3.30.70.890:FF:000001">
    <property type="entry name" value="Galactokinase"/>
    <property type="match status" value="1"/>
</dbReference>
<dbReference type="Proteomes" id="UP000010445">
    <property type="component" value="Unassembled WGS sequence"/>
</dbReference>
<dbReference type="PANTHER" id="PTHR10457:SF7">
    <property type="entry name" value="GALACTOKINASE-RELATED"/>
    <property type="match status" value="1"/>
</dbReference>
<dbReference type="STRING" id="1035195.HMPREF9997_00275"/>
<dbReference type="InterPro" id="IPR000705">
    <property type="entry name" value="Galactokinase"/>
</dbReference>
<gene>
    <name evidence="12" type="ORF">HMPREF9997_00275</name>
</gene>
<dbReference type="InterPro" id="IPR006203">
    <property type="entry name" value="GHMP_knse_ATP-bd_CS"/>
</dbReference>
<evidence type="ECO:0000256" key="1">
    <source>
        <dbReference type="ARBA" id="ARBA00006566"/>
    </source>
</evidence>